<dbReference type="Pfam" id="PF08281">
    <property type="entry name" value="Sigma70_r4_2"/>
    <property type="match status" value="1"/>
</dbReference>
<dbReference type="CDD" id="cd06171">
    <property type="entry name" value="Sigma70_r4"/>
    <property type="match status" value="1"/>
</dbReference>
<dbReference type="PANTHER" id="PTHR43133:SF51">
    <property type="entry name" value="RNA POLYMERASE SIGMA FACTOR"/>
    <property type="match status" value="1"/>
</dbReference>
<dbReference type="AlphaFoldDB" id="A0A0S7C5A6"/>
<evidence type="ECO:0000259" key="5">
    <source>
        <dbReference type="Pfam" id="PF04542"/>
    </source>
</evidence>
<keyword evidence="4" id="KW-0804">Transcription</keyword>
<gene>
    <name evidence="7" type="ORF">TBC1_1211</name>
</gene>
<feature type="domain" description="RNA polymerase sigma-70 region 2" evidence="5">
    <location>
        <begin position="22"/>
        <end position="87"/>
    </location>
</feature>
<feature type="domain" description="RNA polymerase sigma factor 70 region 4 type 2" evidence="6">
    <location>
        <begin position="118"/>
        <end position="169"/>
    </location>
</feature>
<evidence type="ECO:0000256" key="3">
    <source>
        <dbReference type="ARBA" id="ARBA00023082"/>
    </source>
</evidence>
<dbReference type="EMBL" id="DF968183">
    <property type="protein sequence ID" value="GAP44211.1"/>
    <property type="molecule type" value="Genomic_DNA"/>
</dbReference>
<sequence length="186" mass="21615">MDQVEQLVEECKSGNRQAQMEIYRQYYKPMYNTCLRMVSVSADAEDIMQNSFIDAFRSIKSYRGKSPFYYWLRRIVINNAMDHLKSRNPDMLLTDTMPEIPETGDDAEDGSVELQVNAVKNAMDQLHDDYRVILSLYLFEGMDQEEIGDILKLNPGNVRTRLSRARQALISRLSDYSRRTPAGRNK</sequence>
<dbReference type="InterPro" id="IPR013249">
    <property type="entry name" value="RNA_pol_sigma70_r4_t2"/>
</dbReference>
<dbReference type="SUPFAM" id="SSF88946">
    <property type="entry name" value="Sigma2 domain of RNA polymerase sigma factors"/>
    <property type="match status" value="1"/>
</dbReference>
<name>A0A0S7C5A6_9BACT</name>
<dbReference type="OrthoDB" id="1056775at2"/>
<dbReference type="RefSeq" id="WP_062043096.1">
    <property type="nucleotide sequence ID" value="NZ_DF968183.1"/>
</dbReference>
<dbReference type="NCBIfam" id="TIGR02937">
    <property type="entry name" value="sigma70-ECF"/>
    <property type="match status" value="1"/>
</dbReference>
<dbReference type="GO" id="GO:0016987">
    <property type="term" value="F:sigma factor activity"/>
    <property type="evidence" value="ECO:0007669"/>
    <property type="project" value="UniProtKB-KW"/>
</dbReference>
<dbReference type="Gene3D" id="1.10.10.10">
    <property type="entry name" value="Winged helix-like DNA-binding domain superfamily/Winged helix DNA-binding domain"/>
    <property type="match status" value="1"/>
</dbReference>
<evidence type="ECO:0000256" key="2">
    <source>
        <dbReference type="ARBA" id="ARBA00023015"/>
    </source>
</evidence>
<protein>
    <submittedName>
        <fullName evidence="7">RNA polymerase sigma factor, sigma-70 family</fullName>
    </submittedName>
</protein>
<dbReference type="Proteomes" id="UP000053091">
    <property type="component" value="Unassembled WGS sequence"/>
</dbReference>
<proteinExistence type="inferred from homology"/>
<evidence type="ECO:0000313" key="8">
    <source>
        <dbReference type="Proteomes" id="UP000053091"/>
    </source>
</evidence>
<comment type="similarity">
    <text evidence="1">Belongs to the sigma-70 factor family. ECF subfamily.</text>
</comment>
<dbReference type="InterPro" id="IPR039425">
    <property type="entry name" value="RNA_pol_sigma-70-like"/>
</dbReference>
<evidence type="ECO:0000256" key="1">
    <source>
        <dbReference type="ARBA" id="ARBA00010641"/>
    </source>
</evidence>
<dbReference type="PANTHER" id="PTHR43133">
    <property type="entry name" value="RNA POLYMERASE ECF-TYPE SIGMA FACTO"/>
    <property type="match status" value="1"/>
</dbReference>
<organism evidence="7">
    <name type="scientific">Lentimicrobium saccharophilum</name>
    <dbReference type="NCBI Taxonomy" id="1678841"/>
    <lineage>
        <taxon>Bacteria</taxon>
        <taxon>Pseudomonadati</taxon>
        <taxon>Bacteroidota</taxon>
        <taxon>Bacteroidia</taxon>
        <taxon>Bacteroidales</taxon>
        <taxon>Lentimicrobiaceae</taxon>
        <taxon>Lentimicrobium</taxon>
    </lineage>
</organism>
<evidence type="ECO:0000259" key="6">
    <source>
        <dbReference type="Pfam" id="PF08281"/>
    </source>
</evidence>
<dbReference type="GO" id="GO:0003677">
    <property type="term" value="F:DNA binding"/>
    <property type="evidence" value="ECO:0007669"/>
    <property type="project" value="InterPro"/>
</dbReference>
<dbReference type="Pfam" id="PF04542">
    <property type="entry name" value="Sigma70_r2"/>
    <property type="match status" value="1"/>
</dbReference>
<dbReference type="InterPro" id="IPR013324">
    <property type="entry name" value="RNA_pol_sigma_r3/r4-like"/>
</dbReference>
<dbReference type="SUPFAM" id="SSF88659">
    <property type="entry name" value="Sigma3 and sigma4 domains of RNA polymerase sigma factors"/>
    <property type="match status" value="1"/>
</dbReference>
<dbReference type="InterPro" id="IPR013325">
    <property type="entry name" value="RNA_pol_sigma_r2"/>
</dbReference>
<keyword evidence="8" id="KW-1185">Reference proteome</keyword>
<keyword evidence="3" id="KW-0731">Sigma factor</keyword>
<dbReference type="InterPro" id="IPR036388">
    <property type="entry name" value="WH-like_DNA-bd_sf"/>
</dbReference>
<dbReference type="InterPro" id="IPR007627">
    <property type="entry name" value="RNA_pol_sigma70_r2"/>
</dbReference>
<dbReference type="STRING" id="1678841.TBC1_1211"/>
<dbReference type="InterPro" id="IPR014284">
    <property type="entry name" value="RNA_pol_sigma-70_dom"/>
</dbReference>
<reference evidence="7" key="1">
    <citation type="journal article" date="2015" name="Genome Announc.">
        <title>Draft Genome Sequence of Bacteroidales Strain TBC1, a Novel Isolate from a Methanogenic Wastewater Treatment System.</title>
        <authorList>
            <person name="Tourlousse D.M."/>
            <person name="Matsuura N."/>
            <person name="Sun L."/>
            <person name="Toyonaga M."/>
            <person name="Kuroda K."/>
            <person name="Ohashi A."/>
            <person name="Cruz R."/>
            <person name="Yamaguchi T."/>
            <person name="Sekiguchi Y."/>
        </authorList>
    </citation>
    <scope>NUCLEOTIDE SEQUENCE [LARGE SCALE GENOMIC DNA]</scope>
    <source>
        <strain evidence="7">TBC1</strain>
    </source>
</reference>
<evidence type="ECO:0000256" key="4">
    <source>
        <dbReference type="ARBA" id="ARBA00023163"/>
    </source>
</evidence>
<dbReference type="Gene3D" id="1.10.1740.10">
    <property type="match status" value="1"/>
</dbReference>
<accession>A0A0S7C5A6</accession>
<evidence type="ECO:0000313" key="7">
    <source>
        <dbReference type="EMBL" id="GAP44211.1"/>
    </source>
</evidence>
<dbReference type="GO" id="GO:0006352">
    <property type="term" value="P:DNA-templated transcription initiation"/>
    <property type="evidence" value="ECO:0007669"/>
    <property type="project" value="InterPro"/>
</dbReference>
<keyword evidence="2" id="KW-0805">Transcription regulation</keyword>